<dbReference type="Proteomes" id="UP000245876">
    <property type="component" value="Unassembled WGS sequence"/>
</dbReference>
<protein>
    <submittedName>
        <fullName evidence="1">Uncharacterized protein</fullName>
    </submittedName>
</protein>
<evidence type="ECO:0000313" key="1">
    <source>
        <dbReference type="EMBL" id="PWG64770.1"/>
    </source>
</evidence>
<comment type="caution">
    <text evidence="1">The sequence shown here is derived from an EMBL/GenBank/DDBJ whole genome shotgun (WGS) entry which is preliminary data.</text>
</comment>
<keyword evidence="2" id="KW-1185">Reference proteome</keyword>
<accession>A0A2U2N6M6</accession>
<dbReference type="EMBL" id="QFFM01000015">
    <property type="protein sequence ID" value="PWG64770.1"/>
    <property type="molecule type" value="Genomic_DNA"/>
</dbReference>
<proteinExistence type="predicted"/>
<dbReference type="AlphaFoldDB" id="A0A2U2N6M6"/>
<evidence type="ECO:0000313" key="2">
    <source>
        <dbReference type="Proteomes" id="UP000245876"/>
    </source>
</evidence>
<reference evidence="1 2" key="1">
    <citation type="journal article" date="2018" name="Int. J. Syst. Evol. Microbiol.">
        <title>Bifidobacterium callitrichidarum sp. nov. from the faeces of the emperor tamarin (Saguinus imperator).</title>
        <authorList>
            <person name="Modesto M."/>
            <person name="Michelini S."/>
            <person name="Sansosti M.C."/>
            <person name="De Filippo C."/>
            <person name="Cavalieri D."/>
            <person name="Qvirist L."/>
            <person name="Andlid T."/>
            <person name="Spiezio C."/>
            <person name="Sandri C."/>
            <person name="Pascarelli S."/>
            <person name="Sgorbati B."/>
            <person name="Mattarelli P."/>
        </authorList>
    </citation>
    <scope>NUCLEOTIDE SEQUENCE [LARGE SCALE GENOMIC DNA]</scope>
    <source>
        <strain evidence="1 2">TRI 5</strain>
    </source>
</reference>
<gene>
    <name evidence="1" type="ORF">DF196_08250</name>
</gene>
<sequence length="77" mass="8789">MMSGTERWLITRSQYRDSVFSCVRPSMGSMMMCGWVRMNSLMRGIVSLKALDSMVSTMLSLERLISAYGPIFIVDRL</sequence>
<name>A0A2U2N6M6_9BIFI</name>
<organism evidence="1 2">
    <name type="scientific">Bifidobacterium callitrichidarum</name>
    <dbReference type="NCBI Taxonomy" id="2052941"/>
    <lineage>
        <taxon>Bacteria</taxon>
        <taxon>Bacillati</taxon>
        <taxon>Actinomycetota</taxon>
        <taxon>Actinomycetes</taxon>
        <taxon>Bifidobacteriales</taxon>
        <taxon>Bifidobacteriaceae</taxon>
        <taxon>Bifidobacterium</taxon>
    </lineage>
</organism>